<protein>
    <submittedName>
        <fullName evidence="1">Uncharacterized protein</fullName>
    </submittedName>
</protein>
<sequence length="52" mass="6258">MEALIRILNENILENNTCVEMNFCIDDDMEYKDCWLGKMLDKNNINKEIQYI</sequence>
<name>A0A644XP79_9ZZZZ</name>
<proteinExistence type="predicted"/>
<reference evidence="1" key="1">
    <citation type="submission" date="2019-08" db="EMBL/GenBank/DDBJ databases">
        <authorList>
            <person name="Kucharzyk K."/>
            <person name="Murdoch R.W."/>
            <person name="Higgins S."/>
            <person name="Loffler F."/>
        </authorList>
    </citation>
    <scope>NUCLEOTIDE SEQUENCE</scope>
</reference>
<accession>A0A644XP79</accession>
<evidence type="ECO:0000313" key="1">
    <source>
        <dbReference type="EMBL" id="MPM17558.1"/>
    </source>
</evidence>
<dbReference type="AlphaFoldDB" id="A0A644XP79"/>
<gene>
    <name evidence="1" type="ORF">SDC9_63954</name>
</gene>
<comment type="caution">
    <text evidence="1">The sequence shown here is derived from an EMBL/GenBank/DDBJ whole genome shotgun (WGS) entry which is preliminary data.</text>
</comment>
<dbReference type="EMBL" id="VSSQ01002818">
    <property type="protein sequence ID" value="MPM17558.1"/>
    <property type="molecule type" value="Genomic_DNA"/>
</dbReference>
<organism evidence="1">
    <name type="scientific">bioreactor metagenome</name>
    <dbReference type="NCBI Taxonomy" id="1076179"/>
    <lineage>
        <taxon>unclassified sequences</taxon>
        <taxon>metagenomes</taxon>
        <taxon>ecological metagenomes</taxon>
    </lineage>
</organism>